<dbReference type="GO" id="GO:0046872">
    <property type="term" value="F:metal ion binding"/>
    <property type="evidence" value="ECO:0007669"/>
    <property type="project" value="UniProtKB-KW"/>
</dbReference>
<evidence type="ECO:0000313" key="9">
    <source>
        <dbReference type="EMBL" id="KIF82505.1"/>
    </source>
</evidence>
<keyword evidence="7" id="KW-0472">Membrane</keyword>
<dbReference type="AlphaFoldDB" id="A0A0C2BMN2"/>
<evidence type="ECO:0000256" key="1">
    <source>
        <dbReference type="ARBA" id="ARBA00010342"/>
    </source>
</evidence>
<keyword evidence="10" id="KW-1185">Reference proteome</keyword>
<dbReference type="GO" id="GO:0005886">
    <property type="term" value="C:plasma membrane"/>
    <property type="evidence" value="ECO:0007669"/>
    <property type="project" value="TreeGrafter"/>
</dbReference>
<comment type="similarity">
    <text evidence="1 7">Belongs to the CcmH/CycL/Ccl2/NrfF family.</text>
</comment>
<keyword evidence="7" id="KW-1133">Transmembrane helix</keyword>
<keyword evidence="7" id="KW-0812">Transmembrane</keyword>
<comment type="function">
    <text evidence="7">Possible subunit of a heme lyase.</text>
</comment>
<dbReference type="InterPro" id="IPR038297">
    <property type="entry name" value="CcmH/CycL/NrfF/Ccl2_sf"/>
</dbReference>
<keyword evidence="3 7" id="KW-0479">Metal-binding</keyword>
<keyword evidence="5" id="KW-0201">Cytochrome c-type biogenesis</keyword>
<dbReference type="PANTHER" id="PTHR47870">
    <property type="entry name" value="CYTOCHROME C-TYPE BIOGENESIS PROTEIN CCMH"/>
    <property type="match status" value="1"/>
</dbReference>
<dbReference type="InterPro" id="IPR051263">
    <property type="entry name" value="C-type_cytochrome_biogenesis"/>
</dbReference>
<dbReference type="FunFam" id="1.10.8.640:FF:000001">
    <property type="entry name" value="Cytochrome c-type biogenesis protein"/>
    <property type="match status" value="1"/>
</dbReference>
<keyword evidence="4 7" id="KW-0732">Signal</keyword>
<accession>A0A0C2BMN2</accession>
<feature type="signal peptide" evidence="7">
    <location>
        <begin position="1"/>
        <end position="19"/>
    </location>
</feature>
<dbReference type="Proteomes" id="UP000031572">
    <property type="component" value="Unassembled WGS sequence"/>
</dbReference>
<comment type="caution">
    <text evidence="9">The sequence shown here is derived from an EMBL/GenBank/DDBJ whole genome shotgun (WGS) entry which is preliminary data.</text>
</comment>
<evidence type="ECO:0000256" key="7">
    <source>
        <dbReference type="RuleBase" id="RU364112"/>
    </source>
</evidence>
<name>A0A0C2BMN2_9BURK</name>
<dbReference type="PANTHER" id="PTHR47870:SF1">
    <property type="entry name" value="CYTOCHROME C-TYPE BIOGENESIS PROTEIN CCMH"/>
    <property type="match status" value="1"/>
</dbReference>
<dbReference type="EMBL" id="JWJG01000028">
    <property type="protein sequence ID" value="KIF82505.1"/>
    <property type="molecule type" value="Genomic_DNA"/>
</dbReference>
<organism evidence="9 10">
    <name type="scientific">Noviherbaspirillum autotrophicum</name>
    <dbReference type="NCBI Taxonomy" id="709839"/>
    <lineage>
        <taxon>Bacteria</taxon>
        <taxon>Pseudomonadati</taxon>
        <taxon>Pseudomonadota</taxon>
        <taxon>Betaproteobacteria</taxon>
        <taxon>Burkholderiales</taxon>
        <taxon>Oxalobacteraceae</taxon>
        <taxon>Noviherbaspirillum</taxon>
    </lineage>
</organism>
<feature type="chain" id="PRO_5011023641" description="Cytochrome c-type biogenesis protein" evidence="7">
    <location>
        <begin position="20"/>
        <end position="156"/>
    </location>
</feature>
<dbReference type="STRING" id="709839.TSA66_19485"/>
<dbReference type="InterPro" id="IPR005616">
    <property type="entry name" value="CcmH/CycL/Ccl2/NrfF_N"/>
</dbReference>
<evidence type="ECO:0000256" key="5">
    <source>
        <dbReference type="ARBA" id="ARBA00022748"/>
    </source>
</evidence>
<evidence type="ECO:0000256" key="4">
    <source>
        <dbReference type="ARBA" id="ARBA00022729"/>
    </source>
</evidence>
<dbReference type="Pfam" id="PF03918">
    <property type="entry name" value="CcmH"/>
    <property type="match status" value="1"/>
</dbReference>
<protein>
    <recommendedName>
        <fullName evidence="7">Cytochrome c-type biogenesis protein</fullName>
    </recommendedName>
</protein>
<dbReference type="Gene3D" id="1.10.8.640">
    <property type="entry name" value="Cytochrome C biogenesis protein"/>
    <property type="match status" value="1"/>
</dbReference>
<reference evidence="9 10" key="1">
    <citation type="submission" date="2014-12" db="EMBL/GenBank/DDBJ databases">
        <title>Denitrispirillum autotrophicum gen. nov., sp. nov., Denitrifying, Facultatively Autotrophic Bacteria Isolated from Rice Paddy Soil.</title>
        <authorList>
            <person name="Ishii S."/>
            <person name="Ashida N."/>
            <person name="Ohno H."/>
            <person name="Otsuka S."/>
            <person name="Yokota A."/>
            <person name="Senoo K."/>
        </authorList>
    </citation>
    <scope>NUCLEOTIDE SEQUENCE [LARGE SCALE GENOMIC DNA]</scope>
    <source>
        <strain evidence="9 10">TSA66</strain>
    </source>
</reference>
<evidence type="ECO:0000256" key="6">
    <source>
        <dbReference type="ARBA" id="ARBA00023004"/>
    </source>
</evidence>
<keyword evidence="6 7" id="KW-0408">Iron</keyword>
<dbReference type="CDD" id="cd16378">
    <property type="entry name" value="CcmH_N"/>
    <property type="match status" value="1"/>
</dbReference>
<evidence type="ECO:0000259" key="8">
    <source>
        <dbReference type="Pfam" id="PF03918"/>
    </source>
</evidence>
<evidence type="ECO:0000256" key="2">
    <source>
        <dbReference type="ARBA" id="ARBA00022617"/>
    </source>
</evidence>
<evidence type="ECO:0000313" key="10">
    <source>
        <dbReference type="Proteomes" id="UP000031572"/>
    </source>
</evidence>
<proteinExistence type="inferred from homology"/>
<dbReference type="RefSeq" id="WP_040041180.1">
    <property type="nucleotide sequence ID" value="NZ_JWJG01000028.1"/>
</dbReference>
<keyword evidence="2 7" id="KW-0349">Heme</keyword>
<feature type="transmembrane region" description="Helical" evidence="7">
    <location>
        <begin position="103"/>
        <end position="122"/>
    </location>
</feature>
<sequence length="156" mass="17273">MRKWMICLLLAVVAAAAQAREAPPVSGDPVLEKRVMALSEELRCLVCQNQTLADSHAELAIDLKNQVREKLAAGMSDKEVVDYLVARYGDFVLYRPPVKATTWLLWFGPFLLLIGGIAVLAVKLVKRRDVAEDLPEEDMRRAAALLDAANETKDKA</sequence>
<evidence type="ECO:0000256" key="3">
    <source>
        <dbReference type="ARBA" id="ARBA00022723"/>
    </source>
</evidence>
<dbReference type="GO" id="GO:0017004">
    <property type="term" value="P:cytochrome complex assembly"/>
    <property type="evidence" value="ECO:0007669"/>
    <property type="project" value="UniProtKB-KW"/>
</dbReference>
<feature type="domain" description="CcmH/CycL/Ccl2/NrfF N-terminal" evidence="8">
    <location>
        <begin position="8"/>
        <end position="146"/>
    </location>
</feature>
<gene>
    <name evidence="9" type="ORF">TSA66_19485</name>
</gene>